<protein>
    <recommendedName>
        <fullName evidence="8">Glycosyltransferase family 25 protein</fullName>
    </recommendedName>
</protein>
<dbReference type="InterPro" id="IPR002654">
    <property type="entry name" value="Glyco_trans_25"/>
</dbReference>
<organism evidence="6 7">
    <name type="scientific">Pseudomassariella vexata</name>
    <dbReference type="NCBI Taxonomy" id="1141098"/>
    <lineage>
        <taxon>Eukaryota</taxon>
        <taxon>Fungi</taxon>
        <taxon>Dikarya</taxon>
        <taxon>Ascomycota</taxon>
        <taxon>Pezizomycotina</taxon>
        <taxon>Sordariomycetes</taxon>
        <taxon>Xylariomycetidae</taxon>
        <taxon>Amphisphaeriales</taxon>
        <taxon>Pseudomassariaceae</taxon>
        <taxon>Pseudomassariella</taxon>
    </lineage>
</organism>
<dbReference type="PANTHER" id="PTHR10730">
    <property type="entry name" value="PROCOLLAGEN-LYSINE,2-OXOGLUTARATE 5-DIOXYGENASE/GLYCOSYLTRANSFERASE 25 FAMILY MEMBER"/>
    <property type="match status" value="1"/>
</dbReference>
<dbReference type="InParanoid" id="A0A1Y2D7M8"/>
<gene>
    <name evidence="6" type="ORF">BCR38DRAFT_452598</name>
</gene>
<evidence type="ECO:0008006" key="8">
    <source>
        <dbReference type="Google" id="ProtNLM"/>
    </source>
</evidence>
<comment type="similarity">
    <text evidence="1">Belongs to the glycosyltransferase 25 family.</text>
</comment>
<feature type="transmembrane region" description="Helical" evidence="5">
    <location>
        <begin position="41"/>
        <end position="59"/>
    </location>
</feature>
<dbReference type="RefSeq" id="XP_040709542.1">
    <property type="nucleotide sequence ID" value="XM_040861535.1"/>
</dbReference>
<keyword evidence="5" id="KW-1133">Transmembrane helix</keyword>
<keyword evidence="5" id="KW-0472">Membrane</keyword>
<dbReference type="PANTHER" id="PTHR10730:SF53">
    <property type="entry name" value="GLYCOSYLTRANSFERASE 25 FAMILY MEMBER"/>
    <property type="match status" value="1"/>
</dbReference>
<accession>A0A1Y2D7M8</accession>
<keyword evidence="7" id="KW-1185">Reference proteome</keyword>
<comment type="caution">
    <text evidence="6">The sequence shown here is derived from an EMBL/GenBank/DDBJ whole genome shotgun (WGS) entry which is preliminary data.</text>
</comment>
<evidence type="ECO:0000256" key="1">
    <source>
        <dbReference type="ARBA" id="ARBA00006721"/>
    </source>
</evidence>
<keyword evidence="3" id="KW-0808">Transferase</keyword>
<dbReference type="Proteomes" id="UP000193689">
    <property type="component" value="Unassembled WGS sequence"/>
</dbReference>
<proteinExistence type="inferred from homology"/>
<dbReference type="OrthoDB" id="47375at2759"/>
<evidence type="ECO:0000256" key="3">
    <source>
        <dbReference type="ARBA" id="ARBA00022679"/>
    </source>
</evidence>
<dbReference type="AlphaFoldDB" id="A0A1Y2D7M8"/>
<evidence type="ECO:0000313" key="7">
    <source>
        <dbReference type="Proteomes" id="UP000193689"/>
    </source>
</evidence>
<keyword evidence="5" id="KW-0812">Transmembrane</keyword>
<evidence type="ECO:0000256" key="2">
    <source>
        <dbReference type="ARBA" id="ARBA00022676"/>
    </source>
</evidence>
<evidence type="ECO:0000313" key="6">
    <source>
        <dbReference type="EMBL" id="ORY55271.1"/>
    </source>
</evidence>
<keyword evidence="2" id="KW-0328">Glycosyltransferase</keyword>
<name>A0A1Y2D7M8_9PEZI</name>
<evidence type="ECO:0000256" key="5">
    <source>
        <dbReference type="SAM" id="Phobius"/>
    </source>
</evidence>
<dbReference type="GeneID" id="63777747"/>
<feature type="region of interest" description="Disordered" evidence="4">
    <location>
        <begin position="195"/>
        <end position="225"/>
    </location>
</feature>
<dbReference type="CDD" id="cd06532">
    <property type="entry name" value="Glyco_transf_25"/>
    <property type="match status" value="1"/>
</dbReference>
<dbReference type="InterPro" id="IPR050757">
    <property type="entry name" value="Collagen_mod_GT25"/>
</dbReference>
<dbReference type="GO" id="GO:0016740">
    <property type="term" value="F:transferase activity"/>
    <property type="evidence" value="ECO:0007669"/>
    <property type="project" value="UniProtKB-KW"/>
</dbReference>
<reference evidence="6 7" key="1">
    <citation type="submission" date="2016-07" db="EMBL/GenBank/DDBJ databases">
        <title>Pervasive Adenine N6-methylation of Active Genes in Fungi.</title>
        <authorList>
            <consortium name="DOE Joint Genome Institute"/>
            <person name="Mondo S.J."/>
            <person name="Dannebaum R.O."/>
            <person name="Kuo R.C."/>
            <person name="Labutti K."/>
            <person name="Haridas S."/>
            <person name="Kuo A."/>
            <person name="Salamov A."/>
            <person name="Ahrendt S.R."/>
            <person name="Lipzen A."/>
            <person name="Sullivan W."/>
            <person name="Andreopoulos W.B."/>
            <person name="Clum A."/>
            <person name="Lindquist E."/>
            <person name="Daum C."/>
            <person name="Ramamoorthy G.K."/>
            <person name="Gryganskyi A."/>
            <person name="Culley D."/>
            <person name="Magnuson J.K."/>
            <person name="James T.Y."/>
            <person name="O'Malley M.A."/>
            <person name="Stajich J.E."/>
            <person name="Spatafora J.W."/>
            <person name="Visel A."/>
            <person name="Grigoriev I.V."/>
        </authorList>
    </citation>
    <scope>NUCLEOTIDE SEQUENCE [LARGE SCALE GENOMIC DNA]</scope>
    <source>
        <strain evidence="6 7">CBS 129021</strain>
    </source>
</reference>
<sequence>MFFLEKSDTSLTKAHTLEILISQHEMKLNTEQSRLFRRRRALVMLCMLATLVYLYFPLITHRFGEGYDVRIGPQDVFNDTLGFSKVFVISRPVRSDRRDALTLAGAVSNLSFEWIDGVDGDTVPERVLPPDGHEWSATSTAARGSWRAHMNALRSVVSQSLESALIMEDDVDWDARLKSQMTIFSLASNQWLEHSRSDSSGTKSEDESILNFVPPPAVGKRESSKWDKEEVARLSIPLDWHSRPAATSSPYGDGWDVLWLGHCGSEYPKPDSGLPQHRIFISDDLTVPAPRHLKPHSFARNDPLSELYPPYSRVVHAANGTVCTLAYAVSQQGARKLLLQFGLQAFRKQWDVMLGEWCDGAYAKPSPAGGKNAGNSNMPVCVTVQPPLISHHHARDGGSDIQGQGGGYDRRVGTPYVRFSVRMNMDKLVRGAGLDELVDQWPDGGDVGL</sequence>
<dbReference type="EMBL" id="MCFJ01000028">
    <property type="protein sequence ID" value="ORY55271.1"/>
    <property type="molecule type" value="Genomic_DNA"/>
</dbReference>
<evidence type="ECO:0000256" key="4">
    <source>
        <dbReference type="SAM" id="MobiDB-lite"/>
    </source>
</evidence>